<feature type="compositionally biased region" description="Polar residues" evidence="1">
    <location>
        <begin position="145"/>
        <end position="154"/>
    </location>
</feature>
<name>A0A165T6N3_9AGAM</name>
<evidence type="ECO:0000256" key="1">
    <source>
        <dbReference type="SAM" id="MobiDB-lite"/>
    </source>
</evidence>
<dbReference type="Proteomes" id="UP000076761">
    <property type="component" value="Unassembled WGS sequence"/>
</dbReference>
<proteinExistence type="predicted"/>
<reference evidence="2 3" key="1">
    <citation type="journal article" date="2016" name="Mol. Biol. Evol.">
        <title>Comparative Genomics of Early-Diverging Mushroom-Forming Fungi Provides Insights into the Origins of Lignocellulose Decay Capabilities.</title>
        <authorList>
            <person name="Nagy L.G."/>
            <person name="Riley R."/>
            <person name="Tritt A."/>
            <person name="Adam C."/>
            <person name="Daum C."/>
            <person name="Floudas D."/>
            <person name="Sun H."/>
            <person name="Yadav J.S."/>
            <person name="Pangilinan J."/>
            <person name="Larsson K.H."/>
            <person name="Matsuura K."/>
            <person name="Barry K."/>
            <person name="Labutti K."/>
            <person name="Kuo R."/>
            <person name="Ohm R.A."/>
            <person name="Bhattacharya S.S."/>
            <person name="Shirouzu T."/>
            <person name="Yoshinaga Y."/>
            <person name="Martin F.M."/>
            <person name="Grigoriev I.V."/>
            <person name="Hibbett D.S."/>
        </authorList>
    </citation>
    <scope>NUCLEOTIDE SEQUENCE [LARGE SCALE GENOMIC DNA]</scope>
    <source>
        <strain evidence="2 3">HHB14362 ss-1</strain>
    </source>
</reference>
<evidence type="ECO:0000313" key="3">
    <source>
        <dbReference type="Proteomes" id="UP000076761"/>
    </source>
</evidence>
<gene>
    <name evidence="2" type="ORF">NEOLEDRAFT_240934</name>
</gene>
<accession>A0A165T6N3</accession>
<keyword evidence="3" id="KW-1185">Reference proteome</keyword>
<dbReference type="AlphaFoldDB" id="A0A165T6N3"/>
<feature type="region of interest" description="Disordered" evidence="1">
    <location>
        <begin position="327"/>
        <end position="348"/>
    </location>
</feature>
<feature type="region of interest" description="Disordered" evidence="1">
    <location>
        <begin position="43"/>
        <end position="169"/>
    </location>
</feature>
<sequence length="384" mass="43151">MTLAGRASHIALTEIVAGCSHSFSGLAPFQRLHRFIHPEDAKWNQRRPRIKAEGDDSPRLSRTTSRARGLASPLASQSDLFRRCTNSDDVDRHAKSGREYEREQGRSRDFCRRNDFADARRESNDSPNPLLGKRGRDFESKNPPRSDTQGSSKGKSYHEDDTSFSSRAGDDFGPDLVVYARAKADQASAESGAAESIHRREGKCVDAVLLEIASANAEISLATARLQTTVQKLDSIKDVQNSLTGISPVAPLSVAPLIRELEKEKLSLQTDMVRAEAKVQILWEDACSEIGKVIDGLVKEKTKMAKEETSRVILNELGQLMERIGEREQKRRRAVEPETENRSHEGRVEEGYEIRDKLTGLELRVDRQDEMIGLLMRENEEVRW</sequence>
<feature type="compositionally biased region" description="Basic and acidic residues" evidence="1">
    <location>
        <begin position="50"/>
        <end position="59"/>
    </location>
</feature>
<protein>
    <submittedName>
        <fullName evidence="2">Uncharacterized protein</fullName>
    </submittedName>
</protein>
<organism evidence="2 3">
    <name type="scientific">Neolentinus lepideus HHB14362 ss-1</name>
    <dbReference type="NCBI Taxonomy" id="1314782"/>
    <lineage>
        <taxon>Eukaryota</taxon>
        <taxon>Fungi</taxon>
        <taxon>Dikarya</taxon>
        <taxon>Basidiomycota</taxon>
        <taxon>Agaricomycotina</taxon>
        <taxon>Agaricomycetes</taxon>
        <taxon>Gloeophyllales</taxon>
        <taxon>Gloeophyllaceae</taxon>
        <taxon>Neolentinus</taxon>
    </lineage>
</organism>
<dbReference type="EMBL" id="KV425567">
    <property type="protein sequence ID" value="KZT26217.1"/>
    <property type="molecule type" value="Genomic_DNA"/>
</dbReference>
<evidence type="ECO:0000313" key="2">
    <source>
        <dbReference type="EMBL" id="KZT26217.1"/>
    </source>
</evidence>
<feature type="compositionally biased region" description="Basic and acidic residues" evidence="1">
    <location>
        <begin position="134"/>
        <end position="144"/>
    </location>
</feature>
<dbReference type="OrthoDB" id="10508104at2759"/>
<dbReference type="InParanoid" id="A0A165T6N3"/>
<feature type="compositionally biased region" description="Basic and acidic residues" evidence="1">
    <location>
        <begin position="80"/>
        <end position="124"/>
    </location>
</feature>